<organism evidence="7 8">
    <name type="scientific">Marinomonas colpomeniae</name>
    <dbReference type="NCBI Taxonomy" id="2774408"/>
    <lineage>
        <taxon>Bacteria</taxon>
        <taxon>Pseudomonadati</taxon>
        <taxon>Pseudomonadota</taxon>
        <taxon>Gammaproteobacteria</taxon>
        <taxon>Oceanospirillales</taxon>
        <taxon>Oceanospirillaceae</taxon>
        <taxon>Marinomonas</taxon>
    </lineage>
</organism>
<dbReference type="InterPro" id="IPR050306">
    <property type="entry name" value="PfkB_Carbo_kinase"/>
</dbReference>
<dbReference type="Proteomes" id="UP000604161">
    <property type="component" value="Unassembled WGS sequence"/>
</dbReference>
<dbReference type="EMBL" id="JACYFC010000002">
    <property type="protein sequence ID" value="MBD5771058.1"/>
    <property type="molecule type" value="Genomic_DNA"/>
</dbReference>
<dbReference type="NCBIfam" id="TIGR04382">
    <property type="entry name" value="myo_inos_iolC_N"/>
    <property type="match status" value="1"/>
</dbReference>
<proteinExistence type="inferred from homology"/>
<name>A0ABR8NYS7_9GAMM</name>
<comment type="caution">
    <text evidence="7">The sequence shown here is derived from an EMBL/GenBank/DDBJ whole genome shotgun (WGS) entry which is preliminary data.</text>
</comment>
<dbReference type="PANTHER" id="PTHR43085:SF49">
    <property type="entry name" value="5-DEHYDRO-2-DEOXYGLUCONOKINASE"/>
    <property type="match status" value="1"/>
</dbReference>
<gene>
    <name evidence="7" type="primary">iolC</name>
    <name evidence="7" type="ORF">IF202_08325</name>
</gene>
<accession>A0ABR8NYS7</accession>
<dbReference type="InterPro" id="IPR002173">
    <property type="entry name" value="Carboh/pur_kinase_PfkB_CS"/>
</dbReference>
<feature type="domain" description="Carbohydrate kinase PfkB" evidence="6">
    <location>
        <begin position="13"/>
        <end position="318"/>
    </location>
</feature>
<sequence>MTSLAYPANRSLDVICFGRAGVDLYAREDNVDMTDVSGFDKFVGGSPANIAVALSKLGAKAGLISCVSDDGLGRYVCDYLRSLKVDLKGMTIDKSGSRTSLAITEMKASDCEVVIYRNNAADLALSIKQVDKAYIAQAKILLVSGTALSTSPSREAALAAIRYARDAGTVVILDVDYRAYSWHSPEESSLYYQLAASLSDVVIGNREEFDVMEMLDKQSTEKNDDETAFRYLNDATQVVIIKAGELGSKVYTRDGKNFTQGIFPVEVKKPFGAGDSFAGALMYALLQGHSLQESVKMGSAAAAINVSKKNCTEAMPTREELMDFIATYEAA</sequence>
<keyword evidence="5" id="KW-0067">ATP-binding</keyword>
<evidence type="ECO:0000256" key="3">
    <source>
        <dbReference type="ARBA" id="ARBA00022741"/>
    </source>
</evidence>
<evidence type="ECO:0000256" key="2">
    <source>
        <dbReference type="ARBA" id="ARBA00022679"/>
    </source>
</evidence>
<evidence type="ECO:0000313" key="7">
    <source>
        <dbReference type="EMBL" id="MBD5771058.1"/>
    </source>
</evidence>
<dbReference type="CDD" id="cd01166">
    <property type="entry name" value="KdgK"/>
    <property type="match status" value="1"/>
</dbReference>
<dbReference type="InterPro" id="IPR023314">
    <property type="entry name" value="Myo_inos_IolC-like_sf"/>
</dbReference>
<reference evidence="7 8" key="1">
    <citation type="submission" date="2020-09" db="EMBL/GenBank/DDBJ databases">
        <title>Marinomonas sp. nov., isolated from the cysticercosis algae of Qingdao, China.</title>
        <authorList>
            <person name="Sun X."/>
        </authorList>
    </citation>
    <scope>NUCLEOTIDE SEQUENCE [LARGE SCALE GENOMIC DNA]</scope>
    <source>
        <strain evidence="7 8">SM2066</strain>
    </source>
</reference>
<dbReference type="Pfam" id="PF00294">
    <property type="entry name" value="PfkB"/>
    <property type="match status" value="1"/>
</dbReference>
<dbReference type="GO" id="GO:0047590">
    <property type="term" value="F:5-dehydro-2-deoxygluconokinase activity"/>
    <property type="evidence" value="ECO:0007669"/>
    <property type="project" value="UniProtKB-EC"/>
</dbReference>
<dbReference type="Gene3D" id="3.40.1190.20">
    <property type="match status" value="1"/>
</dbReference>
<evidence type="ECO:0000256" key="1">
    <source>
        <dbReference type="ARBA" id="ARBA00010688"/>
    </source>
</evidence>
<evidence type="ECO:0000259" key="6">
    <source>
        <dbReference type="Pfam" id="PF00294"/>
    </source>
</evidence>
<keyword evidence="8" id="KW-1185">Reference proteome</keyword>
<dbReference type="RefSeq" id="WP_191594411.1">
    <property type="nucleotide sequence ID" value="NZ_JACYFC010000002.1"/>
</dbReference>
<keyword evidence="4" id="KW-0418">Kinase</keyword>
<dbReference type="EC" id="2.7.1.92" evidence="7"/>
<dbReference type="PROSITE" id="PS00584">
    <property type="entry name" value="PFKB_KINASES_2"/>
    <property type="match status" value="1"/>
</dbReference>
<keyword evidence="3" id="KW-0547">Nucleotide-binding</keyword>
<dbReference type="InterPro" id="IPR030830">
    <property type="entry name" value="Myo_inos_IolC"/>
</dbReference>
<evidence type="ECO:0000256" key="5">
    <source>
        <dbReference type="ARBA" id="ARBA00022840"/>
    </source>
</evidence>
<evidence type="ECO:0000313" key="8">
    <source>
        <dbReference type="Proteomes" id="UP000604161"/>
    </source>
</evidence>
<evidence type="ECO:0000256" key="4">
    <source>
        <dbReference type="ARBA" id="ARBA00022777"/>
    </source>
</evidence>
<dbReference type="PANTHER" id="PTHR43085">
    <property type="entry name" value="HEXOKINASE FAMILY MEMBER"/>
    <property type="match status" value="1"/>
</dbReference>
<dbReference type="SUPFAM" id="SSF53613">
    <property type="entry name" value="Ribokinase-like"/>
    <property type="match status" value="1"/>
</dbReference>
<keyword evidence="2 7" id="KW-0808">Transferase</keyword>
<dbReference type="InterPro" id="IPR029056">
    <property type="entry name" value="Ribokinase-like"/>
</dbReference>
<protein>
    <submittedName>
        <fullName evidence="7">5-dehydro-2-deoxygluconokinase</fullName>
        <ecNumber evidence="7">2.7.1.92</ecNumber>
    </submittedName>
</protein>
<comment type="similarity">
    <text evidence="1">Belongs to the carbohydrate kinase PfkB family.</text>
</comment>
<dbReference type="InterPro" id="IPR011611">
    <property type="entry name" value="PfkB_dom"/>
</dbReference>
<dbReference type="Gene3D" id="2.20.150.10">
    <property type="entry name" value="putative 5-dehydro-2- deoxygluconokinase"/>
    <property type="match status" value="1"/>
</dbReference>